<keyword evidence="4 12" id="KW-0547">Nucleotide-binding</keyword>
<reference evidence="14" key="1">
    <citation type="submission" date="2020-10" db="EMBL/GenBank/DDBJ databases">
        <authorList>
            <person name="Gilroy R."/>
        </authorList>
    </citation>
    <scope>NUCLEOTIDE SEQUENCE</scope>
    <source>
        <strain evidence="14">CHK157-1446</strain>
    </source>
</reference>
<evidence type="ECO:0000259" key="13">
    <source>
        <dbReference type="PROSITE" id="PS51199"/>
    </source>
</evidence>
<dbReference type="InterPro" id="IPR007693">
    <property type="entry name" value="DNA_helicase_DnaB-like_N"/>
</dbReference>
<evidence type="ECO:0000256" key="3">
    <source>
        <dbReference type="ARBA" id="ARBA00022705"/>
    </source>
</evidence>
<dbReference type="InterPro" id="IPR007694">
    <property type="entry name" value="DNA_helicase_DnaB-like_C"/>
</dbReference>
<dbReference type="Pfam" id="PF03796">
    <property type="entry name" value="DnaB_C"/>
    <property type="match status" value="1"/>
</dbReference>
<feature type="domain" description="SF4 helicase" evidence="13">
    <location>
        <begin position="187"/>
        <end position="450"/>
    </location>
</feature>
<evidence type="ECO:0000256" key="5">
    <source>
        <dbReference type="ARBA" id="ARBA00022801"/>
    </source>
</evidence>
<accession>A0A9D1JI30</accession>
<dbReference type="EMBL" id="DVIR01000060">
    <property type="protein sequence ID" value="HIS25062.1"/>
    <property type="molecule type" value="Genomic_DNA"/>
</dbReference>
<gene>
    <name evidence="14" type="primary">dnaB</name>
    <name evidence="14" type="ORF">IAD01_06650</name>
</gene>
<evidence type="ECO:0000256" key="2">
    <source>
        <dbReference type="ARBA" id="ARBA00022515"/>
    </source>
</evidence>
<comment type="catalytic activity">
    <reaction evidence="10 12">
        <text>ATP + H2O = ADP + phosphate + H(+)</text>
        <dbReference type="Rhea" id="RHEA:13065"/>
        <dbReference type="ChEBI" id="CHEBI:15377"/>
        <dbReference type="ChEBI" id="CHEBI:15378"/>
        <dbReference type="ChEBI" id="CHEBI:30616"/>
        <dbReference type="ChEBI" id="CHEBI:43474"/>
        <dbReference type="ChEBI" id="CHEBI:456216"/>
        <dbReference type="EC" id="5.6.2.3"/>
    </reaction>
</comment>
<dbReference type="Pfam" id="PF00772">
    <property type="entry name" value="DnaB"/>
    <property type="match status" value="1"/>
</dbReference>
<evidence type="ECO:0000256" key="4">
    <source>
        <dbReference type="ARBA" id="ARBA00022741"/>
    </source>
</evidence>
<keyword evidence="7 12" id="KW-0067">ATP-binding</keyword>
<comment type="similarity">
    <text evidence="1 12">Belongs to the helicase family. DnaB subfamily.</text>
</comment>
<keyword evidence="3 12" id="KW-0235">DNA replication</keyword>
<keyword evidence="2 12" id="KW-0639">Primosome</keyword>
<evidence type="ECO:0000313" key="14">
    <source>
        <dbReference type="EMBL" id="HIS25062.1"/>
    </source>
</evidence>
<dbReference type="PANTHER" id="PTHR30153">
    <property type="entry name" value="REPLICATIVE DNA HELICASE DNAB"/>
    <property type="match status" value="1"/>
</dbReference>
<dbReference type="InterPro" id="IPR003593">
    <property type="entry name" value="AAA+_ATPase"/>
</dbReference>
<proteinExistence type="inferred from homology"/>
<sequence length="452" mass="50084">MPVNSLSVADLTGRELPYSLEAEQTVLGTLLLNPDTLPTVISMLKPECFYREQHRQIYSIILRMFSNGKNADIITVMNETVAAGVFETTEMAKAYLKGIMDGVPSTSNIASYCKIVEDKYLTRSLMSAARDILDASADGSEGPKTLLDLAEQKIYEIRQGKEVDGLTRLSEVIVSAYDRIQKLSGEDKDEYQGLRSGYSLLDSYISGLNKSDLIIVAGRPGMGKSAFAFNIASNVAKRNPDKDVCIFSLEMSKEQIATRMLSSEALVPNTSLTSGMISSDEWVQLAQAADTLSQVNIYIDDTAGITVPQMKAKLRRMRNLGLVIIDYLQLMESATNHTSRVNEVSEITRQIKLMAKELNVPVILASQLNRSVESRQDHRPMPSDLRESGSIEQDADIILFIYRESAYNKEDPNKSAAECIIGKNRHGSTGTVNMAFLGEYTLFRNIDTRAQQ</sequence>
<dbReference type="InterPro" id="IPR016136">
    <property type="entry name" value="DNA_helicase_N/primase_C"/>
</dbReference>
<dbReference type="GO" id="GO:0006269">
    <property type="term" value="P:DNA replication, synthesis of primer"/>
    <property type="evidence" value="ECO:0007669"/>
    <property type="project" value="UniProtKB-UniRule"/>
</dbReference>
<keyword evidence="5 12" id="KW-0378">Hydrolase</keyword>
<organism evidence="14 15">
    <name type="scientific">Candidatus Faeciplasma gallinarum</name>
    <dbReference type="NCBI Taxonomy" id="2840799"/>
    <lineage>
        <taxon>Bacteria</taxon>
        <taxon>Bacillati</taxon>
        <taxon>Bacillota</taxon>
        <taxon>Clostridia</taxon>
        <taxon>Eubacteriales</taxon>
        <taxon>Oscillospiraceae</taxon>
        <taxon>Oscillospiraceae incertae sedis</taxon>
        <taxon>Candidatus Faeciplasma</taxon>
    </lineage>
</organism>
<protein>
    <recommendedName>
        <fullName evidence="11 12">Replicative DNA helicase</fullName>
        <ecNumber evidence="11 12">5.6.2.3</ecNumber>
    </recommendedName>
</protein>
<dbReference type="CDD" id="cd00984">
    <property type="entry name" value="DnaB_C"/>
    <property type="match status" value="1"/>
</dbReference>
<keyword evidence="9" id="KW-0413">Isomerase</keyword>
<dbReference type="SUPFAM" id="SSF48024">
    <property type="entry name" value="N-terminal domain of DnaB helicase"/>
    <property type="match status" value="1"/>
</dbReference>
<dbReference type="InterPro" id="IPR027417">
    <property type="entry name" value="P-loop_NTPase"/>
</dbReference>
<dbReference type="InterPro" id="IPR036185">
    <property type="entry name" value="DNA_heli_DnaB-like_N_sf"/>
</dbReference>
<dbReference type="GO" id="GO:1990077">
    <property type="term" value="C:primosome complex"/>
    <property type="evidence" value="ECO:0007669"/>
    <property type="project" value="UniProtKB-UniRule"/>
</dbReference>
<dbReference type="SMART" id="SM00382">
    <property type="entry name" value="AAA"/>
    <property type="match status" value="1"/>
</dbReference>
<dbReference type="PROSITE" id="PS51199">
    <property type="entry name" value="SF4_HELICASE"/>
    <property type="match status" value="1"/>
</dbReference>
<dbReference type="Gene3D" id="1.10.860.10">
    <property type="entry name" value="DNAb Helicase, Chain A"/>
    <property type="match status" value="1"/>
</dbReference>
<dbReference type="GO" id="GO:0016787">
    <property type="term" value="F:hydrolase activity"/>
    <property type="evidence" value="ECO:0007669"/>
    <property type="project" value="UniProtKB-KW"/>
</dbReference>
<dbReference type="GO" id="GO:0043139">
    <property type="term" value="F:5'-3' DNA helicase activity"/>
    <property type="evidence" value="ECO:0007669"/>
    <property type="project" value="UniProtKB-EC"/>
</dbReference>
<keyword evidence="8 12" id="KW-0238">DNA-binding</keyword>
<reference evidence="14" key="2">
    <citation type="journal article" date="2021" name="PeerJ">
        <title>Extensive microbial diversity within the chicken gut microbiome revealed by metagenomics and culture.</title>
        <authorList>
            <person name="Gilroy R."/>
            <person name="Ravi A."/>
            <person name="Getino M."/>
            <person name="Pursley I."/>
            <person name="Horton D.L."/>
            <person name="Alikhan N.F."/>
            <person name="Baker D."/>
            <person name="Gharbi K."/>
            <person name="Hall N."/>
            <person name="Watson M."/>
            <person name="Adriaenssens E.M."/>
            <person name="Foster-Nyarko E."/>
            <person name="Jarju S."/>
            <person name="Secka A."/>
            <person name="Antonio M."/>
            <person name="Oren A."/>
            <person name="Chaudhuri R.R."/>
            <person name="La Ragione R."/>
            <person name="Hildebrand F."/>
            <person name="Pallen M.J."/>
        </authorList>
    </citation>
    <scope>NUCLEOTIDE SEQUENCE</scope>
    <source>
        <strain evidence="14">CHK157-1446</strain>
    </source>
</reference>
<evidence type="ECO:0000256" key="12">
    <source>
        <dbReference type="RuleBase" id="RU362085"/>
    </source>
</evidence>
<comment type="function">
    <text evidence="12">The main replicative DNA helicase, it participates in initiation and elongation during chromosome replication. Travels ahead of the DNA replisome, separating dsDNA into templates for DNA synthesis. A processive ATP-dependent 5'-3' DNA helicase it has DNA-dependent ATPase activity.</text>
</comment>
<comment type="caution">
    <text evidence="14">The sequence shown here is derived from an EMBL/GenBank/DDBJ whole genome shotgun (WGS) entry which is preliminary data.</text>
</comment>
<evidence type="ECO:0000256" key="6">
    <source>
        <dbReference type="ARBA" id="ARBA00022806"/>
    </source>
</evidence>
<evidence type="ECO:0000256" key="10">
    <source>
        <dbReference type="ARBA" id="ARBA00048954"/>
    </source>
</evidence>
<name>A0A9D1JI30_9FIRM</name>
<evidence type="ECO:0000256" key="11">
    <source>
        <dbReference type="NCBIfam" id="TIGR00665"/>
    </source>
</evidence>
<dbReference type="GO" id="GO:0003677">
    <property type="term" value="F:DNA binding"/>
    <property type="evidence" value="ECO:0007669"/>
    <property type="project" value="UniProtKB-UniRule"/>
</dbReference>
<dbReference type="GO" id="GO:0005524">
    <property type="term" value="F:ATP binding"/>
    <property type="evidence" value="ECO:0007669"/>
    <property type="project" value="UniProtKB-UniRule"/>
</dbReference>
<dbReference type="GO" id="GO:0005829">
    <property type="term" value="C:cytosol"/>
    <property type="evidence" value="ECO:0007669"/>
    <property type="project" value="TreeGrafter"/>
</dbReference>
<dbReference type="InterPro" id="IPR007692">
    <property type="entry name" value="DNA_helicase_DnaB"/>
</dbReference>
<dbReference type="Proteomes" id="UP000823982">
    <property type="component" value="Unassembled WGS sequence"/>
</dbReference>
<evidence type="ECO:0000256" key="1">
    <source>
        <dbReference type="ARBA" id="ARBA00008428"/>
    </source>
</evidence>
<dbReference type="SUPFAM" id="SSF52540">
    <property type="entry name" value="P-loop containing nucleoside triphosphate hydrolases"/>
    <property type="match status" value="1"/>
</dbReference>
<dbReference type="Gene3D" id="3.40.50.300">
    <property type="entry name" value="P-loop containing nucleotide triphosphate hydrolases"/>
    <property type="match status" value="1"/>
</dbReference>
<keyword evidence="6 12" id="KW-0347">Helicase</keyword>
<evidence type="ECO:0000256" key="8">
    <source>
        <dbReference type="ARBA" id="ARBA00023125"/>
    </source>
</evidence>
<dbReference type="EC" id="5.6.2.3" evidence="11 12"/>
<dbReference type="AlphaFoldDB" id="A0A9D1JI30"/>
<evidence type="ECO:0000256" key="7">
    <source>
        <dbReference type="ARBA" id="ARBA00022840"/>
    </source>
</evidence>
<dbReference type="NCBIfam" id="TIGR00665">
    <property type="entry name" value="DnaB"/>
    <property type="match status" value="1"/>
</dbReference>
<dbReference type="PANTHER" id="PTHR30153:SF2">
    <property type="entry name" value="REPLICATIVE DNA HELICASE"/>
    <property type="match status" value="1"/>
</dbReference>
<evidence type="ECO:0000313" key="15">
    <source>
        <dbReference type="Proteomes" id="UP000823982"/>
    </source>
</evidence>
<evidence type="ECO:0000256" key="9">
    <source>
        <dbReference type="ARBA" id="ARBA00023235"/>
    </source>
</evidence>